<dbReference type="Gene3D" id="3.40.50.12780">
    <property type="entry name" value="N-terminal domain of ligase-like"/>
    <property type="match status" value="1"/>
</dbReference>
<dbReference type="Proteomes" id="UP000023351">
    <property type="component" value="Unassembled WGS sequence"/>
</dbReference>
<accession>X8DG10</accession>
<dbReference type="InterPro" id="IPR042099">
    <property type="entry name" value="ANL_N_sf"/>
</dbReference>
<comment type="caution">
    <text evidence="2">The sequence shown here is derived from an EMBL/GenBank/DDBJ whole genome shotgun (WGS) entry which is preliminary data.</text>
</comment>
<sequence>MTAVSVPRAGVPRADIAAMLLDRVGDSHPGLRTRDRDWTWDQVVDESAARGALARKLRADGPFHIGVLLDNVPDFVFWLGGAALAGATIVGINPTRGRRKWPPRSGTPTVS</sequence>
<keyword evidence="1" id="KW-1133">Transmembrane helix</keyword>
<keyword evidence="2" id="KW-0436">Ligase</keyword>
<organism evidence="2 3">
    <name type="scientific">Mycobacteroides abscessus subsp. bolletii 1513</name>
    <dbReference type="NCBI Taxonomy" id="1299321"/>
    <lineage>
        <taxon>Bacteria</taxon>
        <taxon>Bacillati</taxon>
        <taxon>Actinomycetota</taxon>
        <taxon>Actinomycetes</taxon>
        <taxon>Mycobacteriales</taxon>
        <taxon>Mycobacteriaceae</taxon>
        <taxon>Mycobacteroides</taxon>
        <taxon>Mycobacteroides abscessus</taxon>
    </lineage>
</organism>
<keyword evidence="1" id="KW-0812">Transmembrane</keyword>
<reference evidence="2 3" key="1">
    <citation type="submission" date="2013-12" db="EMBL/GenBank/DDBJ databases">
        <authorList>
            <person name="Zelazny A."/>
            <person name="Olivier K."/>
            <person name="Holland S."/>
            <person name="Lenaerts A."/>
            <person name="Ordway D."/>
            <person name="DeGroote M.A."/>
            <person name="Parker T."/>
            <person name="Sizemore C."/>
            <person name="Tallon L.J."/>
            <person name="Sadzewicz L.K."/>
            <person name="Sengamalay N."/>
            <person name="Fraser C.M."/>
            <person name="Hine E."/>
            <person name="Shefchek K.A."/>
            <person name="Das S.P."/>
            <person name="Tettelin H."/>
        </authorList>
    </citation>
    <scope>NUCLEOTIDE SEQUENCE [LARGE SCALE GENOMIC DNA]</scope>
    <source>
        <strain evidence="2 3">1513</strain>
    </source>
</reference>
<gene>
    <name evidence="2" type="ORF">I540_4283</name>
</gene>
<evidence type="ECO:0000313" key="3">
    <source>
        <dbReference type="Proteomes" id="UP000023351"/>
    </source>
</evidence>
<evidence type="ECO:0000256" key="1">
    <source>
        <dbReference type="SAM" id="Phobius"/>
    </source>
</evidence>
<keyword evidence="1" id="KW-0472">Membrane</keyword>
<proteinExistence type="predicted"/>
<evidence type="ECO:0000313" key="2">
    <source>
        <dbReference type="EMBL" id="EUA66405.1"/>
    </source>
</evidence>
<feature type="transmembrane region" description="Helical" evidence="1">
    <location>
        <begin position="75"/>
        <end position="94"/>
    </location>
</feature>
<protein>
    <submittedName>
        <fullName evidence="2">Putative fatty-acid--CoA ligase domain protein</fullName>
    </submittedName>
</protein>
<dbReference type="AlphaFoldDB" id="X8DG10"/>
<dbReference type="PATRIC" id="fig|1299321.3.peg.4122"/>
<dbReference type="EMBL" id="JAOJ01000003">
    <property type="protein sequence ID" value="EUA66405.1"/>
    <property type="molecule type" value="Genomic_DNA"/>
</dbReference>
<dbReference type="GO" id="GO:0016874">
    <property type="term" value="F:ligase activity"/>
    <property type="evidence" value="ECO:0007669"/>
    <property type="project" value="UniProtKB-KW"/>
</dbReference>
<name>X8DG10_9MYCO</name>
<dbReference type="SUPFAM" id="SSF56801">
    <property type="entry name" value="Acetyl-CoA synthetase-like"/>
    <property type="match status" value="1"/>
</dbReference>